<sequence length="105" mass="12647">SKWTKEEDEINTELRGNGMKWDDIAKRLPGRSAMSCRLRFQNYIERKADWDEEKKNKLARLYNRFKQGMWEQVAKELQMPWRTVESMHWQLGEQEIASRANAPVF</sequence>
<dbReference type="InterPro" id="IPR053095">
    <property type="entry name" value="Actin-binding/GATA_Znf"/>
</dbReference>
<dbReference type="PANTHER" id="PTHR23246">
    <property type="entry name" value="NEW-GLUE PROTEIN"/>
    <property type="match status" value="1"/>
</dbReference>
<dbReference type="EMBL" id="MU006101">
    <property type="protein sequence ID" value="KAF2836959.1"/>
    <property type="molecule type" value="Genomic_DNA"/>
</dbReference>
<dbReference type="PANTHER" id="PTHR23246:SF24">
    <property type="entry name" value="MYB DNA-BINDING DOMAIN-CONTAINING PROTEIN"/>
    <property type="match status" value="1"/>
</dbReference>
<dbReference type="InterPro" id="IPR001005">
    <property type="entry name" value="SANT/Myb"/>
</dbReference>
<accession>A0A9P4S6P3</accession>
<feature type="non-terminal residue" evidence="3">
    <location>
        <position position="105"/>
    </location>
</feature>
<dbReference type="SUPFAM" id="SSF46689">
    <property type="entry name" value="Homeodomain-like"/>
    <property type="match status" value="1"/>
</dbReference>
<dbReference type="OrthoDB" id="2350934at2759"/>
<dbReference type="Proteomes" id="UP000799429">
    <property type="component" value="Unassembled WGS sequence"/>
</dbReference>
<comment type="caution">
    <text evidence="3">The sequence shown here is derived from an EMBL/GenBank/DDBJ whole genome shotgun (WGS) entry which is preliminary data.</text>
</comment>
<evidence type="ECO:0000259" key="1">
    <source>
        <dbReference type="PROSITE" id="PS50090"/>
    </source>
</evidence>
<dbReference type="InterPro" id="IPR009057">
    <property type="entry name" value="Homeodomain-like_sf"/>
</dbReference>
<evidence type="ECO:0000259" key="2">
    <source>
        <dbReference type="PROSITE" id="PS51294"/>
    </source>
</evidence>
<dbReference type="AlphaFoldDB" id="A0A9P4S6P3"/>
<organism evidence="3 4">
    <name type="scientific">Patellaria atrata CBS 101060</name>
    <dbReference type="NCBI Taxonomy" id="1346257"/>
    <lineage>
        <taxon>Eukaryota</taxon>
        <taxon>Fungi</taxon>
        <taxon>Dikarya</taxon>
        <taxon>Ascomycota</taxon>
        <taxon>Pezizomycotina</taxon>
        <taxon>Dothideomycetes</taxon>
        <taxon>Dothideomycetes incertae sedis</taxon>
        <taxon>Patellariales</taxon>
        <taxon>Patellariaceae</taxon>
        <taxon>Patellaria</taxon>
    </lineage>
</organism>
<protein>
    <recommendedName>
        <fullName evidence="5">MYB transcription factor</fullName>
    </recommendedName>
</protein>
<evidence type="ECO:0000313" key="3">
    <source>
        <dbReference type="EMBL" id="KAF2836959.1"/>
    </source>
</evidence>
<name>A0A9P4S6P3_9PEZI</name>
<dbReference type="PROSITE" id="PS51294">
    <property type="entry name" value="HTH_MYB"/>
    <property type="match status" value="1"/>
</dbReference>
<dbReference type="Pfam" id="PF00249">
    <property type="entry name" value="Myb_DNA-binding"/>
    <property type="match status" value="1"/>
</dbReference>
<dbReference type="Gene3D" id="1.10.10.60">
    <property type="entry name" value="Homeodomain-like"/>
    <property type="match status" value="1"/>
</dbReference>
<feature type="non-terminal residue" evidence="3">
    <location>
        <position position="1"/>
    </location>
</feature>
<keyword evidence="4" id="KW-1185">Reference proteome</keyword>
<reference evidence="3" key="1">
    <citation type="journal article" date="2020" name="Stud. Mycol.">
        <title>101 Dothideomycetes genomes: a test case for predicting lifestyles and emergence of pathogens.</title>
        <authorList>
            <person name="Haridas S."/>
            <person name="Albert R."/>
            <person name="Binder M."/>
            <person name="Bloem J."/>
            <person name="Labutti K."/>
            <person name="Salamov A."/>
            <person name="Andreopoulos B."/>
            <person name="Baker S."/>
            <person name="Barry K."/>
            <person name="Bills G."/>
            <person name="Bluhm B."/>
            <person name="Cannon C."/>
            <person name="Castanera R."/>
            <person name="Culley D."/>
            <person name="Daum C."/>
            <person name="Ezra D."/>
            <person name="Gonzalez J."/>
            <person name="Henrissat B."/>
            <person name="Kuo A."/>
            <person name="Liang C."/>
            <person name="Lipzen A."/>
            <person name="Lutzoni F."/>
            <person name="Magnuson J."/>
            <person name="Mondo S."/>
            <person name="Nolan M."/>
            <person name="Ohm R."/>
            <person name="Pangilinan J."/>
            <person name="Park H.-J."/>
            <person name="Ramirez L."/>
            <person name="Alfaro M."/>
            <person name="Sun H."/>
            <person name="Tritt A."/>
            <person name="Yoshinaga Y."/>
            <person name="Zwiers L.-H."/>
            <person name="Turgeon B."/>
            <person name="Goodwin S."/>
            <person name="Spatafora J."/>
            <person name="Crous P."/>
            <person name="Grigoriev I."/>
        </authorList>
    </citation>
    <scope>NUCLEOTIDE SEQUENCE</scope>
    <source>
        <strain evidence="3">CBS 101060</strain>
    </source>
</reference>
<dbReference type="CDD" id="cd00167">
    <property type="entry name" value="SANT"/>
    <property type="match status" value="1"/>
</dbReference>
<dbReference type="PROSITE" id="PS50090">
    <property type="entry name" value="MYB_LIKE"/>
    <property type="match status" value="1"/>
</dbReference>
<dbReference type="InterPro" id="IPR017930">
    <property type="entry name" value="Myb_dom"/>
</dbReference>
<proteinExistence type="predicted"/>
<gene>
    <name evidence="3" type="ORF">M501DRAFT_922786</name>
</gene>
<evidence type="ECO:0008006" key="5">
    <source>
        <dbReference type="Google" id="ProtNLM"/>
    </source>
</evidence>
<evidence type="ECO:0000313" key="4">
    <source>
        <dbReference type="Proteomes" id="UP000799429"/>
    </source>
</evidence>
<feature type="domain" description="HTH myb-type" evidence="2">
    <location>
        <begin position="1"/>
        <end position="48"/>
    </location>
</feature>
<feature type="domain" description="Myb-like" evidence="1">
    <location>
        <begin position="1"/>
        <end position="44"/>
    </location>
</feature>